<sequence length="87" mass="9748">MDEMAIYDDLGLSLRLVPFEWLDNFPGEVRVIPSEVSISSCLEEPMATPLKVQVNGDHSRSEVKILLHNLKNLLVRNLASSISVNKD</sequence>
<gene>
    <name evidence="1" type="ORF">CR513_03858</name>
</gene>
<accession>A0A371I906</accession>
<proteinExistence type="predicted"/>
<dbReference type="Proteomes" id="UP000257109">
    <property type="component" value="Unassembled WGS sequence"/>
</dbReference>
<evidence type="ECO:0000313" key="1">
    <source>
        <dbReference type="EMBL" id="RDY11475.1"/>
    </source>
</evidence>
<protein>
    <submittedName>
        <fullName evidence="1">Uncharacterized protein</fullName>
    </submittedName>
</protein>
<dbReference type="EMBL" id="QJKJ01000635">
    <property type="protein sequence ID" value="RDY11475.1"/>
    <property type="molecule type" value="Genomic_DNA"/>
</dbReference>
<organism evidence="1 2">
    <name type="scientific">Mucuna pruriens</name>
    <name type="common">Velvet bean</name>
    <name type="synonym">Dolichos pruriens</name>
    <dbReference type="NCBI Taxonomy" id="157652"/>
    <lineage>
        <taxon>Eukaryota</taxon>
        <taxon>Viridiplantae</taxon>
        <taxon>Streptophyta</taxon>
        <taxon>Embryophyta</taxon>
        <taxon>Tracheophyta</taxon>
        <taxon>Spermatophyta</taxon>
        <taxon>Magnoliopsida</taxon>
        <taxon>eudicotyledons</taxon>
        <taxon>Gunneridae</taxon>
        <taxon>Pentapetalae</taxon>
        <taxon>rosids</taxon>
        <taxon>fabids</taxon>
        <taxon>Fabales</taxon>
        <taxon>Fabaceae</taxon>
        <taxon>Papilionoideae</taxon>
        <taxon>50 kb inversion clade</taxon>
        <taxon>NPAAA clade</taxon>
        <taxon>indigoferoid/millettioid clade</taxon>
        <taxon>Phaseoleae</taxon>
        <taxon>Mucuna</taxon>
    </lineage>
</organism>
<dbReference type="AntiFam" id="ANF00232">
    <property type="entry name" value="Shadow ORF (opposite metK)"/>
</dbReference>
<dbReference type="AlphaFoldDB" id="A0A371I906"/>
<name>A0A371I906_MUCPR</name>
<reference evidence="1" key="1">
    <citation type="submission" date="2018-05" db="EMBL/GenBank/DDBJ databases">
        <title>Draft genome of Mucuna pruriens seed.</title>
        <authorList>
            <person name="Nnadi N.E."/>
            <person name="Vos R."/>
            <person name="Hasami M.H."/>
            <person name="Devisetty U.K."/>
            <person name="Aguiy J.C."/>
        </authorList>
    </citation>
    <scope>NUCLEOTIDE SEQUENCE [LARGE SCALE GENOMIC DNA]</scope>
    <source>
        <strain evidence="1">JCA_2017</strain>
    </source>
</reference>
<evidence type="ECO:0000313" key="2">
    <source>
        <dbReference type="Proteomes" id="UP000257109"/>
    </source>
</evidence>
<comment type="caution">
    <text evidence="1">The sequence shown here is derived from an EMBL/GenBank/DDBJ whole genome shotgun (WGS) entry which is preliminary data.</text>
</comment>
<keyword evidence="2" id="KW-1185">Reference proteome</keyword>
<feature type="non-terminal residue" evidence="1">
    <location>
        <position position="1"/>
    </location>
</feature>